<keyword evidence="3 8" id="KW-0813">Transport</keyword>
<feature type="transmembrane region" description="Helical" evidence="8">
    <location>
        <begin position="54"/>
        <end position="78"/>
    </location>
</feature>
<dbReference type="CDD" id="cd06261">
    <property type="entry name" value="TM_PBP2"/>
    <property type="match status" value="1"/>
</dbReference>
<protein>
    <submittedName>
        <fullName evidence="10">ABC transporter permease</fullName>
    </submittedName>
</protein>
<feature type="transmembrane region" description="Helical" evidence="8">
    <location>
        <begin position="242"/>
        <end position="261"/>
    </location>
</feature>
<reference evidence="10 11" key="1">
    <citation type="submission" date="2018-11" db="EMBL/GenBank/DDBJ databases">
        <title>Aerococcus sp. SJQ22, whole genome shotgun sequence.</title>
        <authorList>
            <person name="Sun L."/>
            <person name="Gao X."/>
            <person name="Chen W."/>
            <person name="Huang K."/>
        </authorList>
    </citation>
    <scope>NUCLEOTIDE SEQUENCE [LARGE SCALE GENOMIC DNA]</scope>
    <source>
        <strain evidence="10 11">SJQ22</strain>
    </source>
</reference>
<evidence type="ECO:0000256" key="3">
    <source>
        <dbReference type="ARBA" id="ARBA00022448"/>
    </source>
</evidence>
<dbReference type="OrthoDB" id="57323at2"/>
<comment type="caution">
    <text evidence="10">The sequence shown here is derived from an EMBL/GenBank/DDBJ whole genome shotgun (WGS) entry which is preliminary data.</text>
</comment>
<comment type="similarity">
    <text evidence="2">Belongs to the binding-protein-dependent transport system permease family. CysTW subfamily.</text>
</comment>
<feature type="transmembrane region" description="Helical" evidence="8">
    <location>
        <begin position="141"/>
        <end position="163"/>
    </location>
</feature>
<keyword evidence="6 8" id="KW-1133">Transmembrane helix</keyword>
<dbReference type="PROSITE" id="PS50928">
    <property type="entry name" value="ABC_TM1"/>
    <property type="match status" value="1"/>
</dbReference>
<feature type="domain" description="ABC transmembrane type-1" evidence="9">
    <location>
        <begin position="55"/>
        <end position="261"/>
    </location>
</feature>
<proteinExistence type="inferred from homology"/>
<keyword evidence="4" id="KW-1003">Cell membrane</keyword>
<dbReference type="InterPro" id="IPR035906">
    <property type="entry name" value="MetI-like_sf"/>
</dbReference>
<feature type="transmembrane region" description="Helical" evidence="8">
    <location>
        <begin position="90"/>
        <end position="113"/>
    </location>
</feature>
<evidence type="ECO:0000256" key="7">
    <source>
        <dbReference type="ARBA" id="ARBA00023136"/>
    </source>
</evidence>
<accession>A0A3N4GA94</accession>
<feature type="transmembrane region" description="Helical" evidence="8">
    <location>
        <begin position="12"/>
        <end position="34"/>
    </location>
</feature>
<gene>
    <name evidence="10" type="ORF">EF384_09280</name>
</gene>
<evidence type="ECO:0000256" key="1">
    <source>
        <dbReference type="ARBA" id="ARBA00004651"/>
    </source>
</evidence>
<dbReference type="GO" id="GO:0055085">
    <property type="term" value="P:transmembrane transport"/>
    <property type="evidence" value="ECO:0007669"/>
    <property type="project" value="InterPro"/>
</dbReference>
<dbReference type="EMBL" id="RKMG01000050">
    <property type="protein sequence ID" value="RPA55901.1"/>
    <property type="molecule type" value="Genomic_DNA"/>
</dbReference>
<evidence type="ECO:0000259" key="9">
    <source>
        <dbReference type="PROSITE" id="PS50928"/>
    </source>
</evidence>
<dbReference type="GO" id="GO:0005886">
    <property type="term" value="C:plasma membrane"/>
    <property type="evidence" value="ECO:0007669"/>
    <property type="project" value="UniProtKB-SubCell"/>
</dbReference>
<dbReference type="InterPro" id="IPR000515">
    <property type="entry name" value="MetI-like"/>
</dbReference>
<feature type="transmembrane region" description="Helical" evidence="8">
    <location>
        <begin position="184"/>
        <end position="205"/>
    </location>
</feature>
<dbReference type="Proteomes" id="UP000273977">
    <property type="component" value="Unassembled WGS sequence"/>
</dbReference>
<evidence type="ECO:0000256" key="8">
    <source>
        <dbReference type="RuleBase" id="RU363032"/>
    </source>
</evidence>
<dbReference type="Pfam" id="PF00528">
    <property type="entry name" value="BPD_transp_1"/>
    <property type="match status" value="1"/>
</dbReference>
<evidence type="ECO:0000256" key="5">
    <source>
        <dbReference type="ARBA" id="ARBA00022692"/>
    </source>
</evidence>
<sequence length="277" mass="30488">MKKAFLAFTPAILVLLVTLFIPLLILFISTISWNSSQPFDQYIAFFSNGYNLTVLWRTIRISILVMVICALLGVPTAYYISGLTDKWRKIAMAITVFPLLTNSAVRAFAWINILGKNGVINNSLMSLGIIQQPLDLLYAELAIIIGSVYLFLPTMILALVGVMDAIDDEIIEAASTLGSNQFNVFFKIIFPLSLPGVVVGAILVFTGTMTAYTTPQLLGGNKYMMLSTYLRQNAVTLGNWEAAGVIAFIMIFITLITNTLLNALAKRLDRRLGTEEA</sequence>
<dbReference type="PANTHER" id="PTHR42929">
    <property type="entry name" value="INNER MEMBRANE ABC TRANSPORTER PERMEASE PROTEIN YDCU-RELATED-RELATED"/>
    <property type="match status" value="1"/>
</dbReference>
<dbReference type="Gene3D" id="1.10.3720.10">
    <property type="entry name" value="MetI-like"/>
    <property type="match status" value="1"/>
</dbReference>
<dbReference type="RefSeq" id="WP_123781387.1">
    <property type="nucleotide sequence ID" value="NZ_RKMG01000050.1"/>
</dbReference>
<keyword evidence="5 8" id="KW-0812">Transmembrane</keyword>
<dbReference type="PANTHER" id="PTHR42929:SF1">
    <property type="entry name" value="INNER MEMBRANE ABC TRANSPORTER PERMEASE PROTEIN YDCU-RELATED"/>
    <property type="match status" value="1"/>
</dbReference>
<evidence type="ECO:0000256" key="6">
    <source>
        <dbReference type="ARBA" id="ARBA00022989"/>
    </source>
</evidence>
<evidence type="ECO:0000256" key="4">
    <source>
        <dbReference type="ARBA" id="ARBA00022475"/>
    </source>
</evidence>
<comment type="subcellular location">
    <subcellularLocation>
        <location evidence="1 8">Cell membrane</location>
        <topology evidence="1 8">Multi-pass membrane protein</topology>
    </subcellularLocation>
</comment>
<evidence type="ECO:0000256" key="2">
    <source>
        <dbReference type="ARBA" id="ARBA00007069"/>
    </source>
</evidence>
<dbReference type="SUPFAM" id="SSF161098">
    <property type="entry name" value="MetI-like"/>
    <property type="match status" value="1"/>
</dbReference>
<keyword evidence="11" id="KW-1185">Reference proteome</keyword>
<name>A0A3N4GA94_9LACT</name>
<keyword evidence="7 8" id="KW-0472">Membrane</keyword>
<evidence type="ECO:0000313" key="11">
    <source>
        <dbReference type="Proteomes" id="UP000273977"/>
    </source>
</evidence>
<dbReference type="AlphaFoldDB" id="A0A3N4GA94"/>
<organism evidence="10 11">
    <name type="scientific">Aerococcus agrisoli</name>
    <dbReference type="NCBI Taxonomy" id="2487350"/>
    <lineage>
        <taxon>Bacteria</taxon>
        <taxon>Bacillati</taxon>
        <taxon>Bacillota</taxon>
        <taxon>Bacilli</taxon>
        <taxon>Lactobacillales</taxon>
        <taxon>Aerococcaceae</taxon>
        <taxon>Aerococcus</taxon>
    </lineage>
</organism>
<evidence type="ECO:0000313" key="10">
    <source>
        <dbReference type="EMBL" id="RPA55901.1"/>
    </source>
</evidence>